<dbReference type="AlphaFoldDB" id="A0A1E3NXS4"/>
<protein>
    <submittedName>
        <fullName evidence="4">Uncharacterized protein</fullName>
    </submittedName>
</protein>
<dbReference type="InterPro" id="IPR055010">
    <property type="entry name" value="Tag1_M"/>
</dbReference>
<evidence type="ECO:0000259" key="3">
    <source>
        <dbReference type="Pfam" id="PF22787"/>
    </source>
</evidence>
<name>A0A1E3NXS4_WICAA</name>
<organism evidence="4 5">
    <name type="scientific">Wickerhamomyces anomalus (strain ATCC 58044 / CBS 1984 / NCYC 433 / NRRL Y-366-8)</name>
    <name type="common">Yeast</name>
    <name type="synonym">Hansenula anomala</name>
    <dbReference type="NCBI Taxonomy" id="683960"/>
    <lineage>
        <taxon>Eukaryota</taxon>
        <taxon>Fungi</taxon>
        <taxon>Dikarya</taxon>
        <taxon>Ascomycota</taxon>
        <taxon>Saccharomycotina</taxon>
        <taxon>Saccharomycetes</taxon>
        <taxon>Phaffomycetales</taxon>
        <taxon>Wickerhamomycetaceae</taxon>
        <taxon>Wickerhamomyces</taxon>
    </lineage>
</organism>
<evidence type="ECO:0000259" key="2">
    <source>
        <dbReference type="Pfam" id="PF22786"/>
    </source>
</evidence>
<dbReference type="RefSeq" id="XP_019037165.1">
    <property type="nucleotide sequence ID" value="XM_019185010.1"/>
</dbReference>
<keyword evidence="1" id="KW-1133">Transmembrane helix</keyword>
<keyword evidence="5" id="KW-1185">Reference proteome</keyword>
<dbReference type="OrthoDB" id="5596576at2759"/>
<evidence type="ECO:0000313" key="5">
    <source>
        <dbReference type="Proteomes" id="UP000094112"/>
    </source>
</evidence>
<dbReference type="EMBL" id="KV454212">
    <property type="protein sequence ID" value="ODQ57958.1"/>
    <property type="molecule type" value="Genomic_DNA"/>
</dbReference>
<keyword evidence="1" id="KW-0472">Membrane</keyword>
<feature type="domain" description="Tag1 C-terminal" evidence="2">
    <location>
        <begin position="454"/>
        <end position="556"/>
    </location>
</feature>
<dbReference type="Pfam" id="PF22787">
    <property type="entry name" value="Tag1_M"/>
    <property type="match status" value="1"/>
</dbReference>
<dbReference type="InterPro" id="IPR055011">
    <property type="entry name" value="Tag1_C"/>
</dbReference>
<accession>A0A1E3NXS4</accession>
<dbReference type="Proteomes" id="UP000094112">
    <property type="component" value="Unassembled WGS sequence"/>
</dbReference>
<evidence type="ECO:0000313" key="4">
    <source>
        <dbReference type="EMBL" id="ODQ57958.1"/>
    </source>
</evidence>
<dbReference type="Pfam" id="PF22786">
    <property type="entry name" value="Tag1_C"/>
    <property type="match status" value="1"/>
</dbReference>
<gene>
    <name evidence="4" type="ORF">WICANDRAFT_80123</name>
</gene>
<dbReference type="Pfam" id="PF26174">
    <property type="entry name" value="LEA-2_1"/>
    <property type="match status" value="1"/>
</dbReference>
<keyword evidence="1" id="KW-0812">Transmembrane</keyword>
<feature type="domain" description="Tag1 middle barrel-like" evidence="3">
    <location>
        <begin position="259"/>
        <end position="376"/>
    </location>
</feature>
<sequence>MVKNRSANPNGGVTEQNISSVTGAEEAQPLIQDRSNHSVLYQAINEVPEDYEIEPPKKMKNRYRLQIYFVSLIITFIGCFSIINLLMLLSRAEEFVNQSVEMDIKTVELESISTSGIHLRVEGLNVMDYNGIENSYFQNLFKIGGGIFNTATIDLNTVNLTTKVDDKLINIGYVDIPQFDLNIKNGESTNLNLKVSIKPNTKEILGLLKSLLNNPDQIFRVHGLSTVKIHLGSIPIGNFSINFDQDVIGSKYVNFNERDFKVNDVTFDDNDGKGYNISFTVSVPNPVKYKLFGFDIPSLDWEILVKDCYDKPTINLMDGPITSQKFKLSPLDQLLSVNMTTSIDHLNSRLTEKCSFGNDGTPMSFLIDEFVNNKSLPVMVKNSKGSKDFPGFINEFLKTFEFNIDYLSNFQTSHLIHNVSLDNLNFQFQNGDTNKPVINGDINIYIKPPYKIQSFGISKIKGVPSLYHQGLEFGKINLNEWHDCTNVEMDDLLFVKFTLNQEELEITNRRVFGQVINEVIGKGSSKVFIDAILDCLVSTLLGEFEVEKIHASSESDITRGFILKGFGLL</sequence>
<dbReference type="GeneID" id="30202256"/>
<feature type="transmembrane region" description="Helical" evidence="1">
    <location>
        <begin position="67"/>
        <end position="89"/>
    </location>
</feature>
<evidence type="ECO:0000256" key="1">
    <source>
        <dbReference type="SAM" id="Phobius"/>
    </source>
</evidence>
<proteinExistence type="predicted"/>
<reference evidence="4 5" key="1">
    <citation type="journal article" date="2016" name="Proc. Natl. Acad. Sci. U.S.A.">
        <title>Comparative genomics of biotechnologically important yeasts.</title>
        <authorList>
            <person name="Riley R."/>
            <person name="Haridas S."/>
            <person name="Wolfe K.H."/>
            <person name="Lopes M.R."/>
            <person name="Hittinger C.T."/>
            <person name="Goeker M."/>
            <person name="Salamov A.A."/>
            <person name="Wisecaver J.H."/>
            <person name="Long T.M."/>
            <person name="Calvey C.H."/>
            <person name="Aerts A.L."/>
            <person name="Barry K.W."/>
            <person name="Choi C."/>
            <person name="Clum A."/>
            <person name="Coughlan A.Y."/>
            <person name="Deshpande S."/>
            <person name="Douglass A.P."/>
            <person name="Hanson S.J."/>
            <person name="Klenk H.-P."/>
            <person name="LaButti K.M."/>
            <person name="Lapidus A."/>
            <person name="Lindquist E.A."/>
            <person name="Lipzen A.M."/>
            <person name="Meier-Kolthoff J.P."/>
            <person name="Ohm R.A."/>
            <person name="Otillar R.P."/>
            <person name="Pangilinan J.L."/>
            <person name="Peng Y."/>
            <person name="Rokas A."/>
            <person name="Rosa C.A."/>
            <person name="Scheuner C."/>
            <person name="Sibirny A.A."/>
            <person name="Slot J.C."/>
            <person name="Stielow J.B."/>
            <person name="Sun H."/>
            <person name="Kurtzman C.P."/>
            <person name="Blackwell M."/>
            <person name="Grigoriev I.V."/>
            <person name="Jeffries T.W."/>
        </authorList>
    </citation>
    <scope>NUCLEOTIDE SEQUENCE [LARGE SCALE GENOMIC DNA]</scope>
    <source>
        <strain evidence="5">ATCC 58044 / CBS 1984 / NCYC 433 / NRRL Y-366-8</strain>
    </source>
</reference>